<name>A0AAW1S3Z2_9CHLO</name>
<protein>
    <submittedName>
        <fullName evidence="2">Uncharacterized protein</fullName>
    </submittedName>
</protein>
<keyword evidence="1" id="KW-0676">Redox-active center</keyword>
<dbReference type="EMBL" id="JALJOV010001309">
    <property type="protein sequence ID" value="KAK9849957.1"/>
    <property type="molecule type" value="Genomic_DNA"/>
</dbReference>
<reference evidence="2 4" key="1">
    <citation type="journal article" date="2024" name="Nat. Commun.">
        <title>Phylogenomics reveals the evolutionary origins of lichenization in chlorophyte algae.</title>
        <authorList>
            <person name="Puginier C."/>
            <person name="Libourel C."/>
            <person name="Otte J."/>
            <person name="Skaloud P."/>
            <person name="Haon M."/>
            <person name="Grisel S."/>
            <person name="Petersen M."/>
            <person name="Berrin J.G."/>
            <person name="Delaux P.M."/>
            <person name="Dal Grande F."/>
            <person name="Keller J."/>
        </authorList>
    </citation>
    <scope>NUCLEOTIDE SEQUENCE [LARGE SCALE GENOMIC DNA]</scope>
    <source>
        <strain evidence="2 4">SAG 2523</strain>
    </source>
</reference>
<keyword evidence="4" id="KW-1185">Reference proteome</keyword>
<dbReference type="Proteomes" id="UP001485043">
    <property type="component" value="Unassembled WGS sequence"/>
</dbReference>
<proteinExistence type="predicted"/>
<evidence type="ECO:0000313" key="3">
    <source>
        <dbReference type="EMBL" id="KAK9849957.1"/>
    </source>
</evidence>
<dbReference type="EMBL" id="JALJOV010001773">
    <property type="protein sequence ID" value="KAK9841080.1"/>
    <property type="molecule type" value="Genomic_DNA"/>
</dbReference>
<reference evidence="2" key="2">
    <citation type="submission" date="2024-04" db="EMBL/GenBank/DDBJ databases">
        <authorList>
            <person name="Dal Grande F."/>
            <person name="Keller J."/>
            <person name="Delaux P.-M."/>
        </authorList>
    </citation>
    <scope>NUCLEOTIDE SEQUENCE</scope>
    <source>
        <strain evidence="2">SAG 2523</strain>
    </source>
</reference>
<accession>A0AAW1S3Z2</accession>
<gene>
    <name evidence="2" type="ORF">WJX84_008426</name>
    <name evidence="3" type="ORF">WJX84_009278</name>
</gene>
<evidence type="ECO:0000256" key="1">
    <source>
        <dbReference type="ARBA" id="ARBA00023284"/>
    </source>
</evidence>
<dbReference type="Pfam" id="PF10262">
    <property type="entry name" value="Rdx"/>
    <property type="match status" value="1"/>
</dbReference>
<dbReference type="InterPro" id="IPR036249">
    <property type="entry name" value="Thioredoxin-like_sf"/>
</dbReference>
<evidence type="ECO:0000313" key="2">
    <source>
        <dbReference type="EMBL" id="KAK9841080.1"/>
    </source>
</evidence>
<evidence type="ECO:0000313" key="4">
    <source>
        <dbReference type="Proteomes" id="UP001485043"/>
    </source>
</evidence>
<dbReference type="Gene3D" id="3.40.30.10">
    <property type="entry name" value="Glutaredoxin"/>
    <property type="match status" value="1"/>
</dbReference>
<dbReference type="AlphaFoldDB" id="A0AAW1S3Z2"/>
<sequence>MPSASLRWKQDISARTRIPEGSIKSKLAGPRQVLRALSSRPFILVEYCQSCGYQPWAKLLIQELGQQLPEPIPVREAATAKTGAFEVSLCKDTARQNIWSKLLTGEPTSAEAIPAIAQVAAAEVKQLI</sequence>
<comment type="caution">
    <text evidence="2">The sequence shown here is derived from an EMBL/GenBank/DDBJ whole genome shotgun (WGS) entry which is preliminary data.</text>
</comment>
<dbReference type="SUPFAM" id="SSF52833">
    <property type="entry name" value="Thioredoxin-like"/>
    <property type="match status" value="1"/>
</dbReference>
<dbReference type="NCBIfam" id="TIGR02174">
    <property type="entry name" value="CXXU_selWTH"/>
    <property type="match status" value="1"/>
</dbReference>
<dbReference type="InterPro" id="IPR011893">
    <property type="entry name" value="Selenoprotein_Rdx-typ"/>
</dbReference>
<organism evidence="2 4">
    <name type="scientific">Apatococcus fuscideae</name>
    <dbReference type="NCBI Taxonomy" id="2026836"/>
    <lineage>
        <taxon>Eukaryota</taxon>
        <taxon>Viridiplantae</taxon>
        <taxon>Chlorophyta</taxon>
        <taxon>core chlorophytes</taxon>
        <taxon>Trebouxiophyceae</taxon>
        <taxon>Chlorellales</taxon>
        <taxon>Chlorellaceae</taxon>
        <taxon>Apatococcus</taxon>
    </lineage>
</organism>